<dbReference type="RefSeq" id="WP_274997687.1">
    <property type="nucleotide sequence ID" value="NZ_JAJQQP010000017.1"/>
</dbReference>
<gene>
    <name evidence="2" type="ORF">J2S48_000615</name>
</gene>
<sequence length="205" mass="21620">MNDRITMPAATAPSRAFPLLRARRSTKRLQPDPIDVADASEALWAAAGATGNGHRTSPSAHAIHPVSVTLIAGAVTGLPAGAYGYESADHAVALRMSGDHRERVATLTLDADWLAVCPALLVLSADLSAARRRFAHQSMEHGERFVWIEAGHVAQNVYLWAADRGLGTCLVAGLDDDLAQRTGSDLLPAEHALLGILPLGLVTSP</sequence>
<evidence type="ECO:0000259" key="1">
    <source>
        <dbReference type="Pfam" id="PF00881"/>
    </source>
</evidence>
<evidence type="ECO:0000313" key="3">
    <source>
        <dbReference type="Proteomes" id="UP001183585"/>
    </source>
</evidence>
<dbReference type="EMBL" id="JAVDYE010000001">
    <property type="protein sequence ID" value="MDR7381100.1"/>
    <property type="molecule type" value="Genomic_DNA"/>
</dbReference>
<dbReference type="Gene3D" id="3.40.109.10">
    <property type="entry name" value="NADH Oxidase"/>
    <property type="match status" value="1"/>
</dbReference>
<evidence type="ECO:0000313" key="2">
    <source>
        <dbReference type="EMBL" id="MDR7381100.1"/>
    </source>
</evidence>
<proteinExistence type="predicted"/>
<comment type="caution">
    <text evidence="2">The sequence shown here is derived from an EMBL/GenBank/DDBJ whole genome shotgun (WGS) entry which is preliminary data.</text>
</comment>
<reference evidence="2 3" key="1">
    <citation type="submission" date="2023-07" db="EMBL/GenBank/DDBJ databases">
        <title>Sequencing the genomes of 1000 actinobacteria strains.</title>
        <authorList>
            <person name="Klenk H.-P."/>
        </authorList>
    </citation>
    <scope>NUCLEOTIDE SEQUENCE [LARGE SCALE GENOMIC DNA]</scope>
    <source>
        <strain evidence="2 3">DSM 45554</strain>
    </source>
</reference>
<name>A0ABU2CID3_9MICO</name>
<dbReference type="InterPro" id="IPR029479">
    <property type="entry name" value="Nitroreductase"/>
</dbReference>
<dbReference type="SUPFAM" id="SSF55469">
    <property type="entry name" value="FMN-dependent nitroreductase-like"/>
    <property type="match status" value="1"/>
</dbReference>
<feature type="domain" description="Nitroreductase" evidence="1">
    <location>
        <begin position="20"/>
        <end position="200"/>
    </location>
</feature>
<dbReference type="Pfam" id="PF00881">
    <property type="entry name" value="Nitroreductase"/>
    <property type="match status" value="1"/>
</dbReference>
<dbReference type="PANTHER" id="PTHR43745:SF2">
    <property type="entry name" value="NITROREDUCTASE MJ1384-RELATED"/>
    <property type="match status" value="1"/>
</dbReference>
<dbReference type="Proteomes" id="UP001183585">
    <property type="component" value="Unassembled WGS sequence"/>
</dbReference>
<dbReference type="PANTHER" id="PTHR43745">
    <property type="entry name" value="NITROREDUCTASE MJ1384-RELATED"/>
    <property type="match status" value="1"/>
</dbReference>
<organism evidence="2 3">
    <name type="scientific">Promicromonospora iranensis</name>
    <dbReference type="NCBI Taxonomy" id="1105144"/>
    <lineage>
        <taxon>Bacteria</taxon>
        <taxon>Bacillati</taxon>
        <taxon>Actinomycetota</taxon>
        <taxon>Actinomycetes</taxon>
        <taxon>Micrococcales</taxon>
        <taxon>Promicromonosporaceae</taxon>
        <taxon>Promicromonospora</taxon>
    </lineage>
</organism>
<dbReference type="InterPro" id="IPR052544">
    <property type="entry name" value="Bacteriocin_Proc_Enz"/>
</dbReference>
<protein>
    <submittedName>
        <fullName evidence="2">SagB-type dehydrogenase family enzyme</fullName>
    </submittedName>
</protein>
<dbReference type="CDD" id="cd02142">
    <property type="entry name" value="McbC_SagB-like_oxidoreductase"/>
    <property type="match status" value="1"/>
</dbReference>
<accession>A0ABU2CID3</accession>
<dbReference type="InterPro" id="IPR000415">
    <property type="entry name" value="Nitroreductase-like"/>
</dbReference>
<keyword evidence="3" id="KW-1185">Reference proteome</keyword>